<dbReference type="Gramene" id="PGSC0003DMT400043952">
    <property type="protein sequence ID" value="PGSC0003DMT400043952"/>
    <property type="gene ID" value="PGSC0003DMG400017058"/>
</dbReference>
<dbReference type="PaxDb" id="4113-PGSC0003DMT400043952"/>
<evidence type="ECO:0000313" key="2">
    <source>
        <dbReference type="Proteomes" id="UP000011115"/>
    </source>
</evidence>
<dbReference type="AlphaFoldDB" id="M1BFE9"/>
<evidence type="ECO:0000313" key="1">
    <source>
        <dbReference type="EnsemblPlants" id="PGSC0003DMT400043952"/>
    </source>
</evidence>
<dbReference type="Proteomes" id="UP000011115">
    <property type="component" value="Unassembled WGS sequence"/>
</dbReference>
<sequence length="165" mass="18173">MMTSIPSGSFGDSTLEGVPPPTIASVAAAQFWIDDARRWMESDIFLKGESCTMRNVLVGMLGRLVMKAFDDSKVEVSSTVIGFLLLNMHLHVCWCLHSIINSVTALEQFISFLISKHSALFEIPESFLTTKSPEGLRASQLACRFVLIYHNNGGCLGKQPLHPQS</sequence>
<dbReference type="EnsemblPlants" id="PGSC0003DMT400043952">
    <property type="protein sequence ID" value="PGSC0003DMT400043952"/>
    <property type="gene ID" value="PGSC0003DMG400017058"/>
</dbReference>
<keyword evidence="2" id="KW-1185">Reference proteome</keyword>
<proteinExistence type="predicted"/>
<organism evidence="1 2">
    <name type="scientific">Solanum tuberosum</name>
    <name type="common">Potato</name>
    <dbReference type="NCBI Taxonomy" id="4113"/>
    <lineage>
        <taxon>Eukaryota</taxon>
        <taxon>Viridiplantae</taxon>
        <taxon>Streptophyta</taxon>
        <taxon>Embryophyta</taxon>
        <taxon>Tracheophyta</taxon>
        <taxon>Spermatophyta</taxon>
        <taxon>Magnoliopsida</taxon>
        <taxon>eudicotyledons</taxon>
        <taxon>Gunneridae</taxon>
        <taxon>Pentapetalae</taxon>
        <taxon>asterids</taxon>
        <taxon>lamiids</taxon>
        <taxon>Solanales</taxon>
        <taxon>Solanaceae</taxon>
        <taxon>Solanoideae</taxon>
        <taxon>Solaneae</taxon>
        <taxon>Solanum</taxon>
    </lineage>
</organism>
<protein>
    <submittedName>
        <fullName evidence="1">Stromal antigen</fullName>
    </submittedName>
</protein>
<reference evidence="1" key="2">
    <citation type="submission" date="2015-06" db="UniProtKB">
        <authorList>
            <consortium name="EnsemblPlants"/>
        </authorList>
    </citation>
    <scope>IDENTIFICATION</scope>
    <source>
        <strain evidence="1">DM1-3 516 R44</strain>
    </source>
</reference>
<dbReference type="InParanoid" id="M1BFE9"/>
<dbReference type="HOGENOM" id="CLU_1613696_0_0_1"/>
<reference evidence="2" key="1">
    <citation type="journal article" date="2011" name="Nature">
        <title>Genome sequence and analysis of the tuber crop potato.</title>
        <authorList>
            <consortium name="The Potato Genome Sequencing Consortium"/>
        </authorList>
    </citation>
    <scope>NUCLEOTIDE SEQUENCE [LARGE SCALE GENOMIC DNA]</scope>
    <source>
        <strain evidence="2">cv. DM1-3 516 R44</strain>
    </source>
</reference>
<accession>M1BFE9</accession>
<dbReference type="STRING" id="4113.M1BFE9"/>
<name>M1BFE9_SOLTU</name>